<feature type="region of interest" description="Disordered" evidence="1">
    <location>
        <begin position="1"/>
        <end position="32"/>
    </location>
</feature>
<evidence type="ECO:0000313" key="2">
    <source>
        <dbReference type="EMBL" id="MPC36905.1"/>
    </source>
</evidence>
<sequence length="124" mass="13830">MFSRDDAPGSVKPTQPARRTTPPPPPRSRIGEPLLNFMLQSRYKLITHRFDWWNLKTGTTFVSWSIIPQAHSPRPSADTISHASHPPSPASITLVLGLGGVWHPCPERTIRKCECSRLKNGPTV</sequence>
<accession>A0A5B7EU34</accession>
<dbReference type="AlphaFoldDB" id="A0A5B7EU34"/>
<evidence type="ECO:0000313" key="3">
    <source>
        <dbReference type="Proteomes" id="UP000324222"/>
    </source>
</evidence>
<gene>
    <name evidence="2" type="ORF">E2C01_030374</name>
</gene>
<protein>
    <submittedName>
        <fullName evidence="2">Uncharacterized protein</fullName>
    </submittedName>
</protein>
<proteinExistence type="predicted"/>
<keyword evidence="3" id="KW-1185">Reference proteome</keyword>
<organism evidence="2 3">
    <name type="scientific">Portunus trituberculatus</name>
    <name type="common">Swimming crab</name>
    <name type="synonym">Neptunus trituberculatus</name>
    <dbReference type="NCBI Taxonomy" id="210409"/>
    <lineage>
        <taxon>Eukaryota</taxon>
        <taxon>Metazoa</taxon>
        <taxon>Ecdysozoa</taxon>
        <taxon>Arthropoda</taxon>
        <taxon>Crustacea</taxon>
        <taxon>Multicrustacea</taxon>
        <taxon>Malacostraca</taxon>
        <taxon>Eumalacostraca</taxon>
        <taxon>Eucarida</taxon>
        <taxon>Decapoda</taxon>
        <taxon>Pleocyemata</taxon>
        <taxon>Brachyura</taxon>
        <taxon>Eubrachyura</taxon>
        <taxon>Portunoidea</taxon>
        <taxon>Portunidae</taxon>
        <taxon>Portuninae</taxon>
        <taxon>Portunus</taxon>
    </lineage>
</organism>
<evidence type="ECO:0000256" key="1">
    <source>
        <dbReference type="SAM" id="MobiDB-lite"/>
    </source>
</evidence>
<reference evidence="2 3" key="1">
    <citation type="submission" date="2019-05" db="EMBL/GenBank/DDBJ databases">
        <title>Another draft genome of Portunus trituberculatus and its Hox gene families provides insights of decapod evolution.</title>
        <authorList>
            <person name="Jeong J.-H."/>
            <person name="Song I."/>
            <person name="Kim S."/>
            <person name="Choi T."/>
            <person name="Kim D."/>
            <person name="Ryu S."/>
            <person name="Kim W."/>
        </authorList>
    </citation>
    <scope>NUCLEOTIDE SEQUENCE [LARGE SCALE GENOMIC DNA]</scope>
    <source>
        <tissue evidence="2">Muscle</tissue>
    </source>
</reference>
<comment type="caution">
    <text evidence="2">The sequence shown here is derived from an EMBL/GenBank/DDBJ whole genome shotgun (WGS) entry which is preliminary data.</text>
</comment>
<name>A0A5B7EU34_PORTR</name>
<dbReference type="Proteomes" id="UP000324222">
    <property type="component" value="Unassembled WGS sequence"/>
</dbReference>
<dbReference type="EMBL" id="VSRR010003631">
    <property type="protein sequence ID" value="MPC36905.1"/>
    <property type="molecule type" value="Genomic_DNA"/>
</dbReference>